<dbReference type="GO" id="GO:0005886">
    <property type="term" value="C:plasma membrane"/>
    <property type="evidence" value="ECO:0007669"/>
    <property type="project" value="UniProtKB-SubCell"/>
</dbReference>
<organism evidence="12 13">
    <name type="scientific">Dethiosulfatibacter aminovorans DSM 17477</name>
    <dbReference type="NCBI Taxonomy" id="1121476"/>
    <lineage>
        <taxon>Bacteria</taxon>
        <taxon>Bacillati</taxon>
        <taxon>Bacillota</taxon>
        <taxon>Tissierellia</taxon>
        <taxon>Dethiosulfatibacter</taxon>
    </lineage>
</organism>
<dbReference type="InterPro" id="IPR018076">
    <property type="entry name" value="T2SS_GspF_dom"/>
</dbReference>
<feature type="transmembrane region" description="Helical" evidence="10">
    <location>
        <begin position="211"/>
        <end position="237"/>
    </location>
</feature>
<proteinExistence type="inferred from homology"/>
<dbReference type="RefSeq" id="WP_073047542.1">
    <property type="nucleotide sequence ID" value="NZ_FQZL01000006.1"/>
</dbReference>
<dbReference type="PROSITE" id="PS00874">
    <property type="entry name" value="T2SP_F"/>
    <property type="match status" value="1"/>
</dbReference>
<dbReference type="InterPro" id="IPR001992">
    <property type="entry name" value="T2SS_GspF/T4SS_PilC_CS"/>
</dbReference>
<keyword evidence="13" id="KW-1185">Reference proteome</keyword>
<feature type="domain" description="Type II secretion system protein GspF" evidence="11">
    <location>
        <begin position="69"/>
        <end position="192"/>
    </location>
</feature>
<keyword evidence="8 10" id="KW-0472">Membrane</keyword>
<keyword evidence="6 9" id="KW-0812">Transmembrane</keyword>
<accession>A0A1M6D754</accession>
<evidence type="ECO:0000256" key="5">
    <source>
        <dbReference type="ARBA" id="ARBA00022519"/>
    </source>
</evidence>
<keyword evidence="5" id="KW-0997">Cell inner membrane</keyword>
<comment type="similarity">
    <text evidence="2 9">Belongs to the GSP F family.</text>
</comment>
<evidence type="ECO:0000259" key="11">
    <source>
        <dbReference type="Pfam" id="PF00482"/>
    </source>
</evidence>
<dbReference type="PRINTS" id="PR00812">
    <property type="entry name" value="BCTERIALGSPF"/>
</dbReference>
<protein>
    <submittedName>
        <fullName evidence="12">Type IV pilus assembly protein PilC</fullName>
    </submittedName>
</protein>
<evidence type="ECO:0000256" key="7">
    <source>
        <dbReference type="ARBA" id="ARBA00022989"/>
    </source>
</evidence>
<dbReference type="GO" id="GO:0009306">
    <property type="term" value="P:protein secretion"/>
    <property type="evidence" value="ECO:0007669"/>
    <property type="project" value="InterPro"/>
</dbReference>
<dbReference type="EMBL" id="FQZL01000006">
    <property type="protein sequence ID" value="SHI69066.1"/>
    <property type="molecule type" value="Genomic_DNA"/>
</dbReference>
<evidence type="ECO:0000256" key="2">
    <source>
        <dbReference type="ARBA" id="ARBA00005745"/>
    </source>
</evidence>
<evidence type="ECO:0000256" key="6">
    <source>
        <dbReference type="ARBA" id="ARBA00022692"/>
    </source>
</evidence>
<keyword evidence="7 10" id="KW-1133">Transmembrane helix</keyword>
<name>A0A1M6D754_9FIRM</name>
<evidence type="ECO:0000256" key="1">
    <source>
        <dbReference type="ARBA" id="ARBA00004429"/>
    </source>
</evidence>
<comment type="subcellular location">
    <subcellularLocation>
        <location evidence="1">Cell inner membrane</location>
        <topology evidence="1">Multi-pass membrane protein</topology>
    </subcellularLocation>
    <subcellularLocation>
        <location evidence="9">Cell membrane</location>
        <topology evidence="9">Multi-pass membrane protein</topology>
    </subcellularLocation>
</comment>
<evidence type="ECO:0000313" key="12">
    <source>
        <dbReference type="EMBL" id="SHI69066.1"/>
    </source>
</evidence>
<feature type="transmembrane region" description="Helical" evidence="10">
    <location>
        <begin position="376"/>
        <end position="397"/>
    </location>
</feature>
<dbReference type="InterPro" id="IPR042094">
    <property type="entry name" value="T2SS_GspF_sf"/>
</dbReference>
<evidence type="ECO:0000256" key="9">
    <source>
        <dbReference type="RuleBase" id="RU003923"/>
    </source>
</evidence>
<evidence type="ECO:0000256" key="3">
    <source>
        <dbReference type="ARBA" id="ARBA00022448"/>
    </source>
</evidence>
<evidence type="ECO:0000256" key="8">
    <source>
        <dbReference type="ARBA" id="ARBA00023136"/>
    </source>
</evidence>
<dbReference type="Pfam" id="PF00482">
    <property type="entry name" value="T2SSF"/>
    <property type="match status" value="2"/>
</dbReference>
<evidence type="ECO:0000313" key="13">
    <source>
        <dbReference type="Proteomes" id="UP000184052"/>
    </source>
</evidence>
<keyword evidence="3 9" id="KW-0813">Transport</keyword>
<gene>
    <name evidence="12" type="ORF">SAMN02745751_00806</name>
</gene>
<sequence length="404" mass="45272">MPSFKYIALNNKGAKVRGNYTAATASDVAEMLKHKKFFPVEISEDKGYKDSEGILSRFTKIKAKDLAVFCRQFQAMLNAGIPIINCLDIVQQQTQKKKFRVIIADIYEQLQKGYTFSEALKQHADTFPNIMISMVETGELSGNLDVIMTRLAEHFEKEFKIENKVKSAMAYPVILVIVTILVVIFMLTQVLPTFVSMFESSGVELPLPTQIMMSISDFLITKWYILVFGVGVIALAMTKIETSSEMRIKQDHFKLTKIPIYKDVSVKIISARFTRTMATLIGSGVELLSAIEVTSRVTGNKYAENILGKVADDVKKGVGMSEPLRRYNLFPPMIPSMIKIGEDSGALEDILDKTADFYDEELDTAIQRLTSMIEPIMIVVMAVVVGSIIIAMMMPMFDMVKTVK</sequence>
<dbReference type="OrthoDB" id="9805682at2"/>
<keyword evidence="4" id="KW-1003">Cell membrane</keyword>
<feature type="transmembrane region" description="Helical" evidence="10">
    <location>
        <begin position="169"/>
        <end position="191"/>
    </location>
</feature>
<dbReference type="AlphaFoldDB" id="A0A1M6D754"/>
<dbReference type="FunFam" id="1.20.81.30:FF:000001">
    <property type="entry name" value="Type II secretion system protein F"/>
    <property type="match status" value="2"/>
</dbReference>
<evidence type="ECO:0000256" key="4">
    <source>
        <dbReference type="ARBA" id="ARBA00022475"/>
    </source>
</evidence>
<evidence type="ECO:0000256" key="10">
    <source>
        <dbReference type="SAM" id="Phobius"/>
    </source>
</evidence>
<dbReference type="Gene3D" id="1.20.81.30">
    <property type="entry name" value="Type II secretion system (T2SS), domain F"/>
    <property type="match status" value="2"/>
</dbReference>
<dbReference type="InterPro" id="IPR003004">
    <property type="entry name" value="GspF/PilC"/>
</dbReference>
<dbReference type="STRING" id="1121476.SAMN02745751_00806"/>
<feature type="domain" description="Type II secretion system protein GspF" evidence="11">
    <location>
        <begin position="273"/>
        <end position="395"/>
    </location>
</feature>
<dbReference type="PANTHER" id="PTHR30012:SF0">
    <property type="entry name" value="TYPE II SECRETION SYSTEM PROTEIN F-RELATED"/>
    <property type="match status" value="1"/>
</dbReference>
<dbReference type="PANTHER" id="PTHR30012">
    <property type="entry name" value="GENERAL SECRETION PATHWAY PROTEIN"/>
    <property type="match status" value="1"/>
</dbReference>
<reference evidence="12 13" key="1">
    <citation type="submission" date="2016-11" db="EMBL/GenBank/DDBJ databases">
        <authorList>
            <person name="Jaros S."/>
            <person name="Januszkiewicz K."/>
            <person name="Wedrychowicz H."/>
        </authorList>
    </citation>
    <scope>NUCLEOTIDE SEQUENCE [LARGE SCALE GENOMIC DNA]</scope>
    <source>
        <strain evidence="12 13">DSM 17477</strain>
    </source>
</reference>
<dbReference type="Proteomes" id="UP000184052">
    <property type="component" value="Unassembled WGS sequence"/>
</dbReference>